<sequence length="118" mass="12895">MNASFPFFEIVVSINSLTFIRFHFILQFDLDQGVKRSPTRTSRLGLAPSPPPPQRFSPFTAVDEQAALISPLALIASAAQPLRHSGRVSRLCLAPIPRRLNGSAPSPQQTSKSSQSRP</sequence>
<feature type="region of interest" description="Disordered" evidence="1">
    <location>
        <begin position="33"/>
        <end position="54"/>
    </location>
</feature>
<feature type="region of interest" description="Disordered" evidence="1">
    <location>
        <begin position="98"/>
        <end position="118"/>
    </location>
</feature>
<keyword evidence="3" id="KW-1185">Reference proteome</keyword>
<dbReference type="Proteomes" id="UP000594263">
    <property type="component" value="Unplaced"/>
</dbReference>
<feature type="compositionally biased region" description="Low complexity" evidence="1">
    <location>
        <begin position="103"/>
        <end position="118"/>
    </location>
</feature>
<dbReference type="EnsemblPlants" id="Kaladp0087s0040.1.v1.1">
    <property type="protein sequence ID" value="Kaladp0087s0040.1.v1.1.CDS.1"/>
    <property type="gene ID" value="Kaladp0087s0040.v1.1"/>
</dbReference>
<proteinExistence type="predicted"/>
<dbReference type="AlphaFoldDB" id="A0A7N0UUE4"/>
<accession>A0A7N0UUE4</accession>
<evidence type="ECO:0000313" key="2">
    <source>
        <dbReference type="EnsemblPlants" id="Kaladp0087s0040.1.v1.1.CDS.1"/>
    </source>
</evidence>
<evidence type="ECO:0000313" key="3">
    <source>
        <dbReference type="Proteomes" id="UP000594263"/>
    </source>
</evidence>
<evidence type="ECO:0000256" key="1">
    <source>
        <dbReference type="SAM" id="MobiDB-lite"/>
    </source>
</evidence>
<name>A0A7N0UUE4_KALFE</name>
<organism evidence="2 3">
    <name type="scientific">Kalanchoe fedtschenkoi</name>
    <name type="common">Lavender scallops</name>
    <name type="synonym">South American air plant</name>
    <dbReference type="NCBI Taxonomy" id="63787"/>
    <lineage>
        <taxon>Eukaryota</taxon>
        <taxon>Viridiplantae</taxon>
        <taxon>Streptophyta</taxon>
        <taxon>Embryophyta</taxon>
        <taxon>Tracheophyta</taxon>
        <taxon>Spermatophyta</taxon>
        <taxon>Magnoliopsida</taxon>
        <taxon>eudicotyledons</taxon>
        <taxon>Gunneridae</taxon>
        <taxon>Pentapetalae</taxon>
        <taxon>Saxifragales</taxon>
        <taxon>Crassulaceae</taxon>
        <taxon>Kalanchoe</taxon>
    </lineage>
</organism>
<dbReference type="Gramene" id="Kaladp0087s0040.1.v1.1">
    <property type="protein sequence ID" value="Kaladp0087s0040.1.v1.1.CDS.1"/>
    <property type="gene ID" value="Kaladp0087s0040.v1.1"/>
</dbReference>
<protein>
    <submittedName>
        <fullName evidence="2">Uncharacterized protein</fullName>
    </submittedName>
</protein>
<reference evidence="2" key="1">
    <citation type="submission" date="2021-01" db="UniProtKB">
        <authorList>
            <consortium name="EnsemblPlants"/>
        </authorList>
    </citation>
    <scope>IDENTIFICATION</scope>
</reference>